<sequence length="303" mass="33539">MDLVGAHGFALCTVALLLPCKHKKISIKDSMLFLPEGCSFEAKCSTRLGSFQGDTKGAAKMARACFLDNDMAPKACAECNRELPTSTSGQSPLCVCSACLRISYCSRECQRADWKYHKKICSLYGQFLSSNPRPSPTHRLALLFPVDADLPRLTWIGFITASPEALESPLYEPHLGSVLPVISFVTTQLRLAYRSEQRFKLDNSVLMYKRVRADEDGSASNQSVGHVMKDNLVGEHKGPILVFSAKSNGSFPGSYLDFQPPDLRVLTDFFSVEDTRDQRQNGGVIIMEATSRMKELLGVRDLQ</sequence>
<evidence type="ECO:0000313" key="7">
    <source>
        <dbReference type="Proteomes" id="UP000235786"/>
    </source>
</evidence>
<dbReference type="Pfam" id="PF01753">
    <property type="entry name" value="zf-MYND"/>
    <property type="match status" value="1"/>
</dbReference>
<dbReference type="GO" id="GO:0008270">
    <property type="term" value="F:zinc ion binding"/>
    <property type="evidence" value="ECO:0007669"/>
    <property type="project" value="UniProtKB-KW"/>
</dbReference>
<dbReference type="PROSITE" id="PS50865">
    <property type="entry name" value="ZF_MYND_2"/>
    <property type="match status" value="1"/>
</dbReference>
<accession>A0A2J6S7M7</accession>
<evidence type="ECO:0000256" key="4">
    <source>
        <dbReference type="PROSITE-ProRule" id="PRU00134"/>
    </source>
</evidence>
<evidence type="ECO:0000313" key="6">
    <source>
        <dbReference type="EMBL" id="PMD46769.1"/>
    </source>
</evidence>
<dbReference type="PROSITE" id="PS01360">
    <property type="entry name" value="ZF_MYND_1"/>
    <property type="match status" value="1"/>
</dbReference>
<dbReference type="SUPFAM" id="SSF144232">
    <property type="entry name" value="HIT/MYND zinc finger-like"/>
    <property type="match status" value="1"/>
</dbReference>
<dbReference type="Gene3D" id="6.10.140.2220">
    <property type="match status" value="1"/>
</dbReference>
<protein>
    <recommendedName>
        <fullName evidence="5">MYND-type domain-containing protein</fullName>
    </recommendedName>
</protein>
<keyword evidence="7" id="KW-1185">Reference proteome</keyword>
<name>A0A2J6S7M7_HYAVF</name>
<dbReference type="InterPro" id="IPR002893">
    <property type="entry name" value="Znf_MYND"/>
</dbReference>
<dbReference type="AlphaFoldDB" id="A0A2J6S7M7"/>
<keyword evidence="2 4" id="KW-0863">Zinc-finger</keyword>
<evidence type="ECO:0000256" key="3">
    <source>
        <dbReference type="ARBA" id="ARBA00022833"/>
    </source>
</evidence>
<keyword evidence="1" id="KW-0479">Metal-binding</keyword>
<evidence type="ECO:0000256" key="1">
    <source>
        <dbReference type="ARBA" id="ARBA00022723"/>
    </source>
</evidence>
<dbReference type="EMBL" id="KZ613939">
    <property type="protein sequence ID" value="PMD46769.1"/>
    <property type="molecule type" value="Genomic_DNA"/>
</dbReference>
<proteinExistence type="predicted"/>
<organism evidence="6 7">
    <name type="scientific">Hyaloscypha variabilis (strain UAMH 11265 / GT02V1 / F)</name>
    <name type="common">Meliniomyces variabilis</name>
    <dbReference type="NCBI Taxonomy" id="1149755"/>
    <lineage>
        <taxon>Eukaryota</taxon>
        <taxon>Fungi</taxon>
        <taxon>Dikarya</taxon>
        <taxon>Ascomycota</taxon>
        <taxon>Pezizomycotina</taxon>
        <taxon>Leotiomycetes</taxon>
        <taxon>Helotiales</taxon>
        <taxon>Hyaloscyphaceae</taxon>
        <taxon>Hyaloscypha</taxon>
        <taxon>Hyaloscypha variabilis</taxon>
    </lineage>
</organism>
<feature type="domain" description="MYND-type" evidence="5">
    <location>
        <begin position="76"/>
        <end position="121"/>
    </location>
</feature>
<reference evidence="6 7" key="1">
    <citation type="submission" date="2016-04" db="EMBL/GenBank/DDBJ databases">
        <title>A degradative enzymes factory behind the ericoid mycorrhizal symbiosis.</title>
        <authorList>
            <consortium name="DOE Joint Genome Institute"/>
            <person name="Martino E."/>
            <person name="Morin E."/>
            <person name="Grelet G."/>
            <person name="Kuo A."/>
            <person name="Kohler A."/>
            <person name="Daghino S."/>
            <person name="Barry K."/>
            <person name="Choi C."/>
            <person name="Cichocki N."/>
            <person name="Clum A."/>
            <person name="Copeland A."/>
            <person name="Hainaut M."/>
            <person name="Haridas S."/>
            <person name="Labutti K."/>
            <person name="Lindquist E."/>
            <person name="Lipzen A."/>
            <person name="Khouja H.-R."/>
            <person name="Murat C."/>
            <person name="Ohm R."/>
            <person name="Olson A."/>
            <person name="Spatafora J."/>
            <person name="Veneault-Fourrey C."/>
            <person name="Henrissat B."/>
            <person name="Grigoriev I."/>
            <person name="Martin F."/>
            <person name="Perotto S."/>
        </authorList>
    </citation>
    <scope>NUCLEOTIDE SEQUENCE [LARGE SCALE GENOMIC DNA]</scope>
    <source>
        <strain evidence="6 7">F</strain>
    </source>
</reference>
<dbReference type="Proteomes" id="UP000235786">
    <property type="component" value="Unassembled WGS sequence"/>
</dbReference>
<keyword evidence="3" id="KW-0862">Zinc</keyword>
<evidence type="ECO:0000259" key="5">
    <source>
        <dbReference type="PROSITE" id="PS50865"/>
    </source>
</evidence>
<evidence type="ECO:0000256" key="2">
    <source>
        <dbReference type="ARBA" id="ARBA00022771"/>
    </source>
</evidence>
<gene>
    <name evidence="6" type="ORF">L207DRAFT_562035</name>
</gene>
<dbReference type="OrthoDB" id="437457at2759"/>